<accession>A0A6J4VA56</accession>
<organism evidence="8">
    <name type="scientific">uncultured Synechococcales cyanobacterium</name>
    <dbReference type="NCBI Taxonomy" id="1936017"/>
    <lineage>
        <taxon>Bacteria</taxon>
        <taxon>Bacillati</taxon>
        <taxon>Cyanobacteriota</taxon>
        <taxon>Cyanophyceae</taxon>
        <taxon>Synechococcales</taxon>
        <taxon>environmental samples</taxon>
    </lineage>
</organism>
<comment type="caution">
    <text evidence="6">Lacks conserved residue(s) required for the propagation of feature annotation.</text>
</comment>
<proteinExistence type="inferred from homology"/>
<feature type="region of interest" description="Disordered" evidence="7">
    <location>
        <begin position="12"/>
        <end position="35"/>
    </location>
</feature>
<evidence type="ECO:0000256" key="3">
    <source>
        <dbReference type="ARBA" id="ARBA00022692"/>
    </source>
</evidence>
<dbReference type="EMBL" id="CADCWO010000104">
    <property type="protein sequence ID" value="CAA9573688.1"/>
    <property type="molecule type" value="Genomic_DNA"/>
</dbReference>
<reference evidence="8" key="1">
    <citation type="submission" date="2020-02" db="EMBL/GenBank/DDBJ databases">
        <authorList>
            <person name="Meier V. D."/>
        </authorList>
    </citation>
    <scope>NUCLEOTIDE SEQUENCE</scope>
    <source>
        <strain evidence="8">AVDCRST_MAG81</strain>
    </source>
</reference>
<evidence type="ECO:0000256" key="2">
    <source>
        <dbReference type="ARBA" id="ARBA00009190"/>
    </source>
</evidence>
<protein>
    <recommendedName>
        <fullName evidence="6">GDT1 family protein</fullName>
    </recommendedName>
</protein>
<evidence type="ECO:0000256" key="7">
    <source>
        <dbReference type="SAM" id="MobiDB-lite"/>
    </source>
</evidence>
<dbReference type="Pfam" id="PF01169">
    <property type="entry name" value="GDT1"/>
    <property type="match status" value="1"/>
</dbReference>
<keyword evidence="5 6" id="KW-0472">Membrane</keyword>
<feature type="transmembrane region" description="Helical" evidence="6">
    <location>
        <begin position="74"/>
        <end position="94"/>
    </location>
</feature>
<dbReference type="AlphaFoldDB" id="A0A6J4VA56"/>
<evidence type="ECO:0000313" key="8">
    <source>
        <dbReference type="EMBL" id="CAA9573688.1"/>
    </source>
</evidence>
<name>A0A6J4VA56_9CYAN</name>
<comment type="subcellular location">
    <subcellularLocation>
        <location evidence="1 6">Membrane</location>
        <topology evidence="1 6">Multi-pass membrane protein</topology>
    </subcellularLocation>
</comment>
<comment type="similarity">
    <text evidence="2 6">Belongs to the GDT1 family.</text>
</comment>
<feature type="compositionally biased region" description="Polar residues" evidence="7">
    <location>
        <begin position="13"/>
        <end position="28"/>
    </location>
</feature>
<evidence type="ECO:0000256" key="5">
    <source>
        <dbReference type="ARBA" id="ARBA00023136"/>
    </source>
</evidence>
<evidence type="ECO:0000256" key="6">
    <source>
        <dbReference type="RuleBase" id="RU365102"/>
    </source>
</evidence>
<keyword evidence="4 6" id="KW-1133">Transmembrane helix</keyword>
<dbReference type="PANTHER" id="PTHR12608:SF1">
    <property type="entry name" value="TRANSMEMBRANE PROTEIN 165"/>
    <property type="match status" value="1"/>
</dbReference>
<keyword evidence="3 6" id="KW-0812">Transmembrane</keyword>
<feature type="transmembrane region" description="Helical" evidence="6">
    <location>
        <begin position="106"/>
        <end position="124"/>
    </location>
</feature>
<evidence type="ECO:0000256" key="1">
    <source>
        <dbReference type="ARBA" id="ARBA00004141"/>
    </source>
</evidence>
<sequence length="129" mass="14081">MPNFIKPELPPRTTISNKLQDQEPTSLKLSAEKQSPKELGRSFFMAFFTVFLAELGDKTQLATLMMAAESQSPWIVFTGAASALVLVSLVGVILGRWLASRLTPDVLRTAAGASLLLIAVLLLWDITHL</sequence>
<dbReference type="GO" id="GO:0046873">
    <property type="term" value="F:metal ion transmembrane transporter activity"/>
    <property type="evidence" value="ECO:0007669"/>
    <property type="project" value="InterPro"/>
</dbReference>
<evidence type="ECO:0000256" key="4">
    <source>
        <dbReference type="ARBA" id="ARBA00022989"/>
    </source>
</evidence>
<dbReference type="GO" id="GO:0016020">
    <property type="term" value="C:membrane"/>
    <property type="evidence" value="ECO:0007669"/>
    <property type="project" value="UniProtKB-SubCell"/>
</dbReference>
<dbReference type="InterPro" id="IPR001727">
    <property type="entry name" value="GDT1-like"/>
</dbReference>
<dbReference type="PANTHER" id="PTHR12608">
    <property type="entry name" value="TRANSMEMBRANE PROTEIN HTP-1 RELATED"/>
    <property type="match status" value="1"/>
</dbReference>
<gene>
    <name evidence="8" type="ORF">AVDCRST_MAG81-2138</name>
</gene>